<evidence type="ECO:0000256" key="2">
    <source>
        <dbReference type="ARBA" id="ARBA00023157"/>
    </source>
</evidence>
<dbReference type="InterPro" id="IPR036574">
    <property type="entry name" value="Scorpion_toxin-like_sf"/>
</dbReference>
<reference evidence="5" key="1">
    <citation type="submission" date="2021-07" db="EMBL/GenBank/DDBJ databases">
        <title>Draft genome of Mortierella alpina, strain LL118, isolated from an aspen leaf litter sample.</title>
        <authorList>
            <person name="Yang S."/>
            <person name="Vinatzer B.A."/>
        </authorList>
    </citation>
    <scope>NUCLEOTIDE SEQUENCE</scope>
    <source>
        <strain evidence="5">LL118</strain>
    </source>
</reference>
<name>A0A9P8A0Q7_MORAP</name>
<organism evidence="5 6">
    <name type="scientific">Mortierella alpina</name>
    <name type="common">Oleaginous fungus</name>
    <name type="synonym">Mortierella renispora</name>
    <dbReference type="NCBI Taxonomy" id="64518"/>
    <lineage>
        <taxon>Eukaryota</taxon>
        <taxon>Fungi</taxon>
        <taxon>Fungi incertae sedis</taxon>
        <taxon>Mucoromycota</taxon>
        <taxon>Mortierellomycotina</taxon>
        <taxon>Mortierellomycetes</taxon>
        <taxon>Mortierellales</taxon>
        <taxon>Mortierellaceae</taxon>
        <taxon>Mortierella</taxon>
    </lineage>
</organism>
<dbReference type="Proteomes" id="UP000717515">
    <property type="component" value="Unassembled WGS sequence"/>
</dbReference>
<feature type="chain" id="PRO_5040379773" description="Invertebrate defensins family profile domain-containing protein" evidence="3">
    <location>
        <begin position="39"/>
        <end position="75"/>
    </location>
</feature>
<gene>
    <name evidence="5" type="ORF">KVV02_001843</name>
</gene>
<protein>
    <recommendedName>
        <fullName evidence="4">Invertebrate defensins family profile domain-containing protein</fullName>
    </recommendedName>
</protein>
<evidence type="ECO:0000259" key="4">
    <source>
        <dbReference type="PROSITE" id="PS51378"/>
    </source>
</evidence>
<keyword evidence="3" id="KW-0732">Signal</keyword>
<sequence length="75" mass="7975">MTSATAPAKSQNKGMIKMAKLAMVALVVTVLLVKPAEAGFGCPDERACNDHCKSINRNGGYCGGFLWHTCKCNQS</sequence>
<dbReference type="InterPro" id="IPR001542">
    <property type="entry name" value="Defensin_invertebrate/fungal"/>
</dbReference>
<comment type="caution">
    <text evidence="5">The sequence shown here is derived from an EMBL/GenBank/DDBJ whole genome shotgun (WGS) entry which is preliminary data.</text>
</comment>
<dbReference type="SUPFAM" id="SSF57095">
    <property type="entry name" value="Scorpion toxin-like"/>
    <property type="match status" value="1"/>
</dbReference>
<keyword evidence="2" id="KW-1015">Disulfide bond</keyword>
<proteinExistence type="inferred from homology"/>
<dbReference type="Pfam" id="PF01097">
    <property type="entry name" value="Defensin_2"/>
    <property type="match status" value="1"/>
</dbReference>
<evidence type="ECO:0000256" key="1">
    <source>
        <dbReference type="ARBA" id="ARBA00007085"/>
    </source>
</evidence>
<feature type="signal peptide" evidence="3">
    <location>
        <begin position="1"/>
        <end position="38"/>
    </location>
</feature>
<dbReference type="GO" id="GO:0006952">
    <property type="term" value="P:defense response"/>
    <property type="evidence" value="ECO:0007669"/>
    <property type="project" value="InterPro"/>
</dbReference>
<comment type="similarity">
    <text evidence="1">Belongs to the invertebrate defensin family.</text>
</comment>
<evidence type="ECO:0000313" key="6">
    <source>
        <dbReference type="Proteomes" id="UP000717515"/>
    </source>
</evidence>
<dbReference type="AlphaFoldDB" id="A0A9P8A0Q7"/>
<dbReference type="EMBL" id="JAIFTL010000140">
    <property type="protein sequence ID" value="KAG9322558.1"/>
    <property type="molecule type" value="Genomic_DNA"/>
</dbReference>
<feature type="domain" description="Invertebrate defensins family profile" evidence="4">
    <location>
        <begin position="39"/>
        <end position="74"/>
    </location>
</feature>
<accession>A0A9P8A0Q7</accession>
<dbReference type="Gene3D" id="3.30.30.10">
    <property type="entry name" value="Knottin, scorpion toxin-like"/>
    <property type="match status" value="1"/>
</dbReference>
<evidence type="ECO:0000313" key="5">
    <source>
        <dbReference type="EMBL" id="KAG9322558.1"/>
    </source>
</evidence>
<dbReference type="PROSITE" id="PS51378">
    <property type="entry name" value="INVERT_DEFENSINS"/>
    <property type="match status" value="1"/>
</dbReference>
<evidence type="ECO:0000256" key="3">
    <source>
        <dbReference type="SAM" id="SignalP"/>
    </source>
</evidence>